<dbReference type="PANTHER" id="PTHR33108">
    <property type="entry name" value="OS01G0745000 PROTEIN"/>
    <property type="match status" value="1"/>
</dbReference>
<dbReference type="eggNOG" id="ENOG502S1CX">
    <property type="taxonomic scope" value="Eukaryota"/>
</dbReference>
<evidence type="ECO:0000313" key="1">
    <source>
        <dbReference type="EMBL" id="EEF45858.1"/>
    </source>
</evidence>
<reference evidence="2" key="1">
    <citation type="journal article" date="2010" name="Nat. Biotechnol.">
        <title>Draft genome sequence of the oilseed species Ricinus communis.</title>
        <authorList>
            <person name="Chan A.P."/>
            <person name="Crabtree J."/>
            <person name="Zhao Q."/>
            <person name="Lorenzi H."/>
            <person name="Orvis J."/>
            <person name="Puiu D."/>
            <person name="Melake-Berhan A."/>
            <person name="Jones K.M."/>
            <person name="Redman J."/>
            <person name="Chen G."/>
            <person name="Cahoon E.B."/>
            <person name="Gedil M."/>
            <person name="Stanke M."/>
            <person name="Haas B.J."/>
            <person name="Wortman J.R."/>
            <person name="Fraser-Liggett C.M."/>
            <person name="Ravel J."/>
            <person name="Rabinowicz P.D."/>
        </authorList>
    </citation>
    <scope>NUCLEOTIDE SEQUENCE [LARGE SCALE GENOMIC DNA]</scope>
    <source>
        <strain evidence="2">cv. Hale</strain>
    </source>
</reference>
<protein>
    <recommendedName>
        <fullName evidence="3">DUF1677 domain-containing protein</fullName>
    </recommendedName>
</protein>
<dbReference type="STRING" id="3988.B9RRZ8"/>
<organism evidence="1 2">
    <name type="scientific">Ricinus communis</name>
    <name type="common">Castor bean</name>
    <dbReference type="NCBI Taxonomy" id="3988"/>
    <lineage>
        <taxon>Eukaryota</taxon>
        <taxon>Viridiplantae</taxon>
        <taxon>Streptophyta</taxon>
        <taxon>Embryophyta</taxon>
        <taxon>Tracheophyta</taxon>
        <taxon>Spermatophyta</taxon>
        <taxon>Magnoliopsida</taxon>
        <taxon>eudicotyledons</taxon>
        <taxon>Gunneridae</taxon>
        <taxon>Pentapetalae</taxon>
        <taxon>rosids</taxon>
        <taxon>fabids</taxon>
        <taxon>Malpighiales</taxon>
        <taxon>Euphorbiaceae</taxon>
        <taxon>Acalyphoideae</taxon>
        <taxon>Acalypheae</taxon>
        <taxon>Ricinus</taxon>
    </lineage>
</organism>
<sequence>MQTEQRLRKAISDVSCEIDKKYEILDPFTTSDEVNQAECECCGLKEECTQDYISAVKFSHSGNWVCGLCSEAVKELTLERSSRLNMQEAVSCHKGFCQEFNNTTRLNPKLSLTYAMRGIAKRSCEKRNSKTPKLARSTSCVPRIDLKQ</sequence>
<evidence type="ECO:0008006" key="3">
    <source>
        <dbReference type="Google" id="ProtNLM"/>
    </source>
</evidence>
<dbReference type="Pfam" id="PF07911">
    <property type="entry name" value="DUF1677"/>
    <property type="match status" value="1"/>
</dbReference>
<dbReference type="InParanoid" id="B9RRZ8"/>
<accession>B9RRZ8</accession>
<evidence type="ECO:0000313" key="2">
    <source>
        <dbReference type="Proteomes" id="UP000008311"/>
    </source>
</evidence>
<dbReference type="AlphaFoldDB" id="B9RRZ8"/>
<dbReference type="PANTHER" id="PTHR33108:SF14">
    <property type="entry name" value="OS01G0745000 PROTEIN"/>
    <property type="match status" value="1"/>
</dbReference>
<dbReference type="InterPro" id="IPR012876">
    <property type="entry name" value="DUF1677_pln"/>
</dbReference>
<dbReference type="OMA" id="CQKFNST"/>
<dbReference type="KEGG" id="rcu:8275670"/>
<proteinExistence type="predicted"/>
<gene>
    <name evidence="1" type="ORF">RCOM_0800570</name>
</gene>
<name>B9RRZ8_RICCO</name>
<keyword evidence="2" id="KW-1185">Reference proteome</keyword>
<dbReference type="OrthoDB" id="678173at2759"/>
<dbReference type="EMBL" id="EQ973807">
    <property type="protein sequence ID" value="EEF45858.1"/>
    <property type="molecule type" value="Genomic_DNA"/>
</dbReference>
<dbReference type="Proteomes" id="UP000008311">
    <property type="component" value="Unassembled WGS sequence"/>
</dbReference>